<reference evidence="2 3" key="1">
    <citation type="submission" date="2020-01" db="EMBL/GenBank/DDBJ databases">
        <title>Patterns of diversity and host range of bacteriophage communities associated with bean-nodulatin bacteria.</title>
        <authorList>
            <person name="Vann Cauwenberghe J."/>
            <person name="Santamaria R.I."/>
            <person name="Bustos P."/>
            <person name="Juarez S."/>
            <person name="Gonzalez V."/>
        </authorList>
    </citation>
    <scope>NUCLEOTIDE SEQUENCE [LARGE SCALE GENOMIC DNA]</scope>
</reference>
<accession>A0A7S5UVB1</accession>
<keyword evidence="3" id="KW-1185">Reference proteome</keyword>
<feature type="compositionally biased region" description="Basic residues" evidence="1">
    <location>
        <begin position="46"/>
        <end position="65"/>
    </location>
</feature>
<protein>
    <submittedName>
        <fullName evidence="2">Uncharacterized protein</fullName>
    </submittedName>
</protein>
<name>A0A7S5UVB1_9CAUD</name>
<dbReference type="EMBL" id="MN988521">
    <property type="protein sequence ID" value="QIG71163.1"/>
    <property type="molecule type" value="Genomic_DNA"/>
</dbReference>
<feature type="region of interest" description="Disordered" evidence="1">
    <location>
        <begin position="42"/>
        <end position="65"/>
    </location>
</feature>
<evidence type="ECO:0000313" key="3">
    <source>
        <dbReference type="Proteomes" id="UP000629603"/>
    </source>
</evidence>
<organism evidence="2 3">
    <name type="scientific">Rhizobium phage RHph_TM30</name>
    <dbReference type="NCBI Taxonomy" id="2509764"/>
    <lineage>
        <taxon>Viruses</taxon>
        <taxon>Duplodnaviria</taxon>
        <taxon>Heunggongvirae</taxon>
        <taxon>Uroviricota</taxon>
        <taxon>Caudoviricetes</taxon>
        <taxon>Kleczkowskaviridae</taxon>
        <taxon>Cuauhnahuacvirus</taxon>
        <taxon>Cuauhnahuacvirus TM30</taxon>
    </lineage>
</organism>
<sequence length="65" mass="7672">MDTLKSENVRRLLNAVESAVEPYLDHPIHEVVKEDYGPDPIDHRFYARKSQTRTHPTSVKKGRWR</sequence>
<evidence type="ECO:0000313" key="2">
    <source>
        <dbReference type="EMBL" id="QIG71163.1"/>
    </source>
</evidence>
<gene>
    <name evidence="2" type="ORF">EVB93_056</name>
</gene>
<proteinExistence type="predicted"/>
<evidence type="ECO:0000256" key="1">
    <source>
        <dbReference type="SAM" id="MobiDB-lite"/>
    </source>
</evidence>
<dbReference type="Proteomes" id="UP000629603">
    <property type="component" value="Segment"/>
</dbReference>